<evidence type="ECO:0000256" key="1">
    <source>
        <dbReference type="SAM" id="MobiDB-lite"/>
    </source>
</evidence>
<organism evidence="2 3">
    <name type="scientific">Desmophyllum pertusum</name>
    <dbReference type="NCBI Taxonomy" id="174260"/>
    <lineage>
        <taxon>Eukaryota</taxon>
        <taxon>Metazoa</taxon>
        <taxon>Cnidaria</taxon>
        <taxon>Anthozoa</taxon>
        <taxon>Hexacorallia</taxon>
        <taxon>Scleractinia</taxon>
        <taxon>Caryophylliina</taxon>
        <taxon>Caryophylliidae</taxon>
        <taxon>Desmophyllum</taxon>
    </lineage>
</organism>
<evidence type="ECO:0000313" key="3">
    <source>
        <dbReference type="Proteomes" id="UP001163046"/>
    </source>
</evidence>
<dbReference type="Proteomes" id="UP001163046">
    <property type="component" value="Unassembled WGS sequence"/>
</dbReference>
<sequence length="820" mass="92528">MEDLNKEESITEHVNEMSKIRDTLFPCVDENIKHAQEKQQRQYKMKRGQPVCPFRVGDQVLQRNMLQKTKAGYKFEDQWLGPYHITYMNVDKGIAFLLLFSFTFEVSTIAMKTSSCFANSIIAAAKQVRDEESLMRNMAGDYVIKSMQPDGDCGYVLMCWWKAIHAVRLSGCRIPRNMIDEAVPVEEIIAMCQAIADEQERQIFHKDNATLRMLIGQSMHDWHSPLENNGRNGEVAAAIQAWPVGFSESQWLDSTQSLRLHSSLIRTGRNEVFAESPEMEAFSLMIGAAIAVYLPGHCELYPQSKYCKSDTEYLVGICNGSHYFFAVPKTWIKEQQGHMAGSEDEQNKSKESCLKKETSEDEIDNEEADTQDDSDLPDNTPLWEPLTSKEKEMVINFYFALLEEIASISPHTKDNSIVHFPSFFYKKLAAGDVQDIQLQLSHNQIFRPCPSDGYPGSGQMSKFDVEHGSTRSIVKNAACGNNSALAKAVLTDANLKELILVGIINEIKKEIWLYAKDPECLLKLKTPRDIRNFSNESLYQQLLVKCPKLAVIIGSISQPENIKGKLPDLLAESSHRFRNSVCMAASICLHQYNQQMSATHYRISVLPLNGGAKAVTLERCSHLGISMSHSSAIRMQSKAAAPSSTKVTTWKEDTLAKSLQVNLIEEVLKKQPSTEVNFGQDVLNAYDYFEEGVHHECCTLLQKTGSSLGNEIYPREVLNDTVGEIKKDIVHYKLVTDNVDLAVQARHQSKSHQNKSLHWTHSFAVKNCVTPDNSLDDSKPKMQVKDLQMIQILPSQEEQASMESSMATLVFRVICKYFEA</sequence>
<name>A0A9X0CPV3_9CNID</name>
<feature type="compositionally biased region" description="Acidic residues" evidence="1">
    <location>
        <begin position="359"/>
        <end position="376"/>
    </location>
</feature>
<dbReference type="OrthoDB" id="5988675at2759"/>
<evidence type="ECO:0000313" key="2">
    <source>
        <dbReference type="EMBL" id="KAJ7371622.1"/>
    </source>
</evidence>
<comment type="caution">
    <text evidence="2">The sequence shown here is derived from an EMBL/GenBank/DDBJ whole genome shotgun (WGS) entry which is preliminary data.</text>
</comment>
<dbReference type="EMBL" id="MU826844">
    <property type="protein sequence ID" value="KAJ7371622.1"/>
    <property type="molecule type" value="Genomic_DNA"/>
</dbReference>
<accession>A0A9X0CPV3</accession>
<reference evidence="2" key="1">
    <citation type="submission" date="2023-01" db="EMBL/GenBank/DDBJ databases">
        <title>Genome assembly of the deep-sea coral Lophelia pertusa.</title>
        <authorList>
            <person name="Herrera S."/>
            <person name="Cordes E."/>
        </authorList>
    </citation>
    <scope>NUCLEOTIDE SEQUENCE</scope>
    <source>
        <strain evidence="2">USNM1676648</strain>
        <tissue evidence="2">Polyp</tissue>
    </source>
</reference>
<protein>
    <submittedName>
        <fullName evidence="2">Uncharacterized protein</fullName>
    </submittedName>
</protein>
<gene>
    <name evidence="2" type="ORF">OS493_024299</name>
</gene>
<proteinExistence type="predicted"/>
<feature type="region of interest" description="Disordered" evidence="1">
    <location>
        <begin position="336"/>
        <end position="383"/>
    </location>
</feature>
<feature type="compositionally biased region" description="Basic and acidic residues" evidence="1">
    <location>
        <begin position="345"/>
        <end position="358"/>
    </location>
</feature>
<keyword evidence="3" id="KW-1185">Reference proteome</keyword>
<dbReference type="AlphaFoldDB" id="A0A9X0CPV3"/>